<dbReference type="PANTHER" id="PTHR13318">
    <property type="entry name" value="PARTNER OF PAIRED, ISOFORM B-RELATED"/>
    <property type="match status" value="1"/>
</dbReference>
<dbReference type="GO" id="GO:0031146">
    <property type="term" value="P:SCF-dependent proteasomal ubiquitin-dependent protein catabolic process"/>
    <property type="evidence" value="ECO:0007669"/>
    <property type="project" value="TreeGrafter"/>
</dbReference>
<proteinExistence type="predicted"/>
<keyword evidence="3" id="KW-1185">Reference proteome</keyword>
<evidence type="ECO:0000313" key="3">
    <source>
        <dbReference type="Proteomes" id="UP000198406"/>
    </source>
</evidence>
<reference evidence="2 3" key="1">
    <citation type="journal article" date="2015" name="Plant Cell">
        <title>Oil accumulation by the oleaginous diatom Fistulifera solaris as revealed by the genome and transcriptome.</title>
        <authorList>
            <person name="Tanaka T."/>
            <person name="Maeda Y."/>
            <person name="Veluchamy A."/>
            <person name="Tanaka M."/>
            <person name="Abida H."/>
            <person name="Marechal E."/>
            <person name="Bowler C."/>
            <person name="Muto M."/>
            <person name="Sunaga Y."/>
            <person name="Tanaka M."/>
            <person name="Yoshino T."/>
            <person name="Taniguchi T."/>
            <person name="Fukuda Y."/>
            <person name="Nemoto M."/>
            <person name="Matsumoto M."/>
            <person name="Wong P.S."/>
            <person name="Aburatani S."/>
            <person name="Fujibuchi W."/>
        </authorList>
    </citation>
    <scope>NUCLEOTIDE SEQUENCE [LARGE SCALE GENOMIC DNA]</scope>
    <source>
        <strain evidence="2 3">JPCC DA0580</strain>
    </source>
</reference>
<accession>A0A1Z5J6G9</accession>
<comment type="caution">
    <text evidence="2">The sequence shown here is derived from an EMBL/GenBank/DDBJ whole genome shotgun (WGS) entry which is preliminary data.</text>
</comment>
<dbReference type="InParanoid" id="A0A1Z5J6G9"/>
<gene>
    <name evidence="2" type="ORF">FisN_38Lh002</name>
</gene>
<dbReference type="OrthoDB" id="549243at2759"/>
<sequence>MREIPSLQSLCFRSVGSPACSTEDAFCPLENHNVSLASRLLRRFHDEAQMTRIPCIGQVRRENANQVDLHHPFVGARLENGLLVAQYGNPALDVLQSYVDALVEMGRMDDRRLGKRFFEEYKANIRIPETNGDVLSPPDPKKTKRSSRSAPPVLASLSLYNCSIGRDTFEALIASGLANHLAVLDLTGVNGLTDELCRMILKEMPHLQRLSVKNCRRISIQALTPLEGSDHLTCLDVGGCFNVSAAELLQYVVPNVPALTELHASGLGWTDVTVGQLMTLGQSWTGLSFGFALASPTQNLTAKSLREDLVVCSKTLRSLALPFCETLVDNALLGMLGRNFPALKFLDLRGNPALQTVTGWYDGRASADLPPQPLTVLGRYTSLSPSSVEETKRIHPLETTDLMVILDGGGMGAAIPVR</sequence>
<name>A0A1Z5J6G9_FISSO</name>
<protein>
    <submittedName>
        <fullName evidence="2">Uncharacterized protein</fullName>
    </submittedName>
</protein>
<dbReference type="Proteomes" id="UP000198406">
    <property type="component" value="Unassembled WGS sequence"/>
</dbReference>
<dbReference type="EMBL" id="BDSP01000010">
    <property type="protein sequence ID" value="GAX09580.1"/>
    <property type="molecule type" value="Genomic_DNA"/>
</dbReference>
<dbReference type="SUPFAM" id="SSF52047">
    <property type="entry name" value="RNI-like"/>
    <property type="match status" value="1"/>
</dbReference>
<organism evidence="2 3">
    <name type="scientific">Fistulifera solaris</name>
    <name type="common">Oleaginous diatom</name>
    <dbReference type="NCBI Taxonomy" id="1519565"/>
    <lineage>
        <taxon>Eukaryota</taxon>
        <taxon>Sar</taxon>
        <taxon>Stramenopiles</taxon>
        <taxon>Ochrophyta</taxon>
        <taxon>Bacillariophyta</taxon>
        <taxon>Bacillariophyceae</taxon>
        <taxon>Bacillariophycidae</taxon>
        <taxon>Naviculales</taxon>
        <taxon>Naviculaceae</taxon>
        <taxon>Fistulifera</taxon>
    </lineage>
</organism>
<dbReference type="Gene3D" id="3.80.10.10">
    <property type="entry name" value="Ribonuclease Inhibitor"/>
    <property type="match status" value="1"/>
</dbReference>
<feature type="region of interest" description="Disordered" evidence="1">
    <location>
        <begin position="129"/>
        <end position="149"/>
    </location>
</feature>
<evidence type="ECO:0000256" key="1">
    <source>
        <dbReference type="SAM" id="MobiDB-lite"/>
    </source>
</evidence>
<dbReference type="AlphaFoldDB" id="A0A1Z5J6G9"/>
<dbReference type="InterPro" id="IPR032675">
    <property type="entry name" value="LRR_dom_sf"/>
</dbReference>
<dbReference type="GO" id="GO:0019005">
    <property type="term" value="C:SCF ubiquitin ligase complex"/>
    <property type="evidence" value="ECO:0007669"/>
    <property type="project" value="TreeGrafter"/>
</dbReference>
<evidence type="ECO:0000313" key="2">
    <source>
        <dbReference type="EMBL" id="GAX09580.1"/>
    </source>
</evidence>